<evidence type="ECO:0000313" key="1">
    <source>
        <dbReference type="EMBL" id="RIJ50633.1"/>
    </source>
</evidence>
<protein>
    <submittedName>
        <fullName evidence="1">Uncharacterized protein</fullName>
    </submittedName>
</protein>
<dbReference type="Proteomes" id="UP000265926">
    <property type="component" value="Unassembled WGS sequence"/>
</dbReference>
<dbReference type="AlphaFoldDB" id="A0A399T9M6"/>
<gene>
    <name evidence="1" type="ORF">D1614_01485</name>
</gene>
<dbReference type="EMBL" id="QWGR01000001">
    <property type="protein sequence ID" value="RIJ50633.1"/>
    <property type="molecule type" value="Genomic_DNA"/>
</dbReference>
<name>A0A399T9M6_9BACT</name>
<reference evidence="1 2" key="1">
    <citation type="submission" date="2018-08" db="EMBL/GenBank/DDBJ databases">
        <title>Pallidiluteibacterium maritimus gen. nov., sp. nov., isolated from coastal sediment.</title>
        <authorList>
            <person name="Zhou L.Y."/>
        </authorList>
    </citation>
    <scope>NUCLEOTIDE SEQUENCE [LARGE SCALE GENOMIC DNA]</scope>
    <source>
        <strain evidence="1 2">XSD2</strain>
    </source>
</reference>
<proteinExistence type="predicted"/>
<evidence type="ECO:0000313" key="2">
    <source>
        <dbReference type="Proteomes" id="UP000265926"/>
    </source>
</evidence>
<keyword evidence="2" id="KW-1185">Reference proteome</keyword>
<comment type="caution">
    <text evidence="1">The sequence shown here is derived from an EMBL/GenBank/DDBJ whole genome shotgun (WGS) entry which is preliminary data.</text>
</comment>
<organism evidence="1 2">
    <name type="scientific">Maribellus luteus</name>
    <dbReference type="NCBI Taxonomy" id="2305463"/>
    <lineage>
        <taxon>Bacteria</taxon>
        <taxon>Pseudomonadati</taxon>
        <taxon>Bacteroidota</taxon>
        <taxon>Bacteroidia</taxon>
        <taxon>Marinilabiliales</taxon>
        <taxon>Prolixibacteraceae</taxon>
        <taxon>Maribellus</taxon>
    </lineage>
</organism>
<sequence length="60" mass="6817">MCCGVAGQLFFAFLRRRNLKILCRTRKNDAEIQKKAAENQNSQAGRVTKSIKVDYSRGII</sequence>
<accession>A0A399T9M6</accession>